<protein>
    <submittedName>
        <fullName evidence="1">Uncharacterized protein</fullName>
    </submittedName>
</protein>
<organism evidence="1 2">
    <name type="scientific">Entomophthora muscae</name>
    <dbReference type="NCBI Taxonomy" id="34485"/>
    <lineage>
        <taxon>Eukaryota</taxon>
        <taxon>Fungi</taxon>
        <taxon>Fungi incertae sedis</taxon>
        <taxon>Zoopagomycota</taxon>
        <taxon>Entomophthoromycotina</taxon>
        <taxon>Entomophthoromycetes</taxon>
        <taxon>Entomophthorales</taxon>
        <taxon>Entomophthoraceae</taxon>
        <taxon>Entomophthora</taxon>
    </lineage>
</organism>
<dbReference type="Proteomes" id="UP001165960">
    <property type="component" value="Unassembled WGS sequence"/>
</dbReference>
<name>A0ACC2SBD6_9FUNG</name>
<reference evidence="1" key="1">
    <citation type="submission" date="2022-04" db="EMBL/GenBank/DDBJ databases">
        <title>Genome of the entomopathogenic fungus Entomophthora muscae.</title>
        <authorList>
            <person name="Elya C."/>
            <person name="Lovett B.R."/>
            <person name="Lee E."/>
            <person name="Macias A.M."/>
            <person name="Hajek A.E."/>
            <person name="De Bivort B.L."/>
            <person name="Kasson M.T."/>
            <person name="De Fine Licht H.H."/>
            <person name="Stajich J.E."/>
        </authorList>
    </citation>
    <scope>NUCLEOTIDE SEQUENCE</scope>
    <source>
        <strain evidence="1">Berkeley</strain>
    </source>
</reference>
<evidence type="ECO:0000313" key="1">
    <source>
        <dbReference type="EMBL" id="KAJ9059436.1"/>
    </source>
</evidence>
<dbReference type="EMBL" id="QTSX02005685">
    <property type="protein sequence ID" value="KAJ9059436.1"/>
    <property type="molecule type" value="Genomic_DNA"/>
</dbReference>
<comment type="caution">
    <text evidence="1">The sequence shown here is derived from an EMBL/GenBank/DDBJ whole genome shotgun (WGS) entry which is preliminary data.</text>
</comment>
<evidence type="ECO:0000313" key="2">
    <source>
        <dbReference type="Proteomes" id="UP001165960"/>
    </source>
</evidence>
<keyword evidence="2" id="KW-1185">Reference proteome</keyword>
<accession>A0ACC2SBD6</accession>
<sequence>MGGCYQFLEDKPTMAKNFIAQANQSSGGFGYVTFRGQDEDEATFDREFKARDTMRELEFALKERGKAWTVKEMKALIPELLLNIESELEISKNNIASQITRQLKPYEHPGFDIGFVRNVLEKKTPFTGKAEKMIAQVIKATLKELIGDTEDRYFQIDYSEILDLEDIEKNISPLLRGFLDCKTVIEGADFIEDHPELLKVKYLCDIYEQCYRYHFKGMVQEAKSLSFFCFKICRFLKGACT</sequence>
<proteinExistence type="predicted"/>
<gene>
    <name evidence="1" type="ORF">DSO57_1002432</name>
</gene>